<comment type="caution">
    <text evidence="2">The sequence shown here is derived from an EMBL/GenBank/DDBJ whole genome shotgun (WGS) entry which is preliminary data.</text>
</comment>
<dbReference type="Gene3D" id="3.30.565.10">
    <property type="entry name" value="Histidine kinase-like ATPase, C-terminal domain"/>
    <property type="match status" value="1"/>
</dbReference>
<gene>
    <name evidence="2" type="ORF">A3H68_02385</name>
</gene>
<proteinExistence type="predicted"/>
<evidence type="ECO:0000313" key="3">
    <source>
        <dbReference type="Proteomes" id="UP000176429"/>
    </source>
</evidence>
<feature type="domain" description="Histidine kinase/HSP90-like ATPase" evidence="1">
    <location>
        <begin position="5"/>
        <end position="80"/>
    </location>
</feature>
<sequence length="84" mass="9249">MEEKGKKLAVRIFNTGIGASKEDQLLIFKQSFFRSKEAKRVNPLGMGVGLLTAKTIVVAHRGHISFSSEGEEKGAEVMVEMLIK</sequence>
<reference evidence="2 3" key="1">
    <citation type="journal article" date="2016" name="Nat. Commun.">
        <title>Thousands of microbial genomes shed light on interconnected biogeochemical processes in an aquifer system.</title>
        <authorList>
            <person name="Anantharaman K."/>
            <person name="Brown C.T."/>
            <person name="Hug L.A."/>
            <person name="Sharon I."/>
            <person name="Castelle C.J."/>
            <person name="Probst A.J."/>
            <person name="Thomas B.C."/>
            <person name="Singh A."/>
            <person name="Wilkins M.J."/>
            <person name="Karaoz U."/>
            <person name="Brodie E.L."/>
            <person name="Williams K.H."/>
            <person name="Hubbard S.S."/>
            <person name="Banfield J.F."/>
        </authorList>
    </citation>
    <scope>NUCLEOTIDE SEQUENCE [LARGE SCALE GENOMIC DNA]</scope>
</reference>
<protein>
    <recommendedName>
        <fullName evidence="1">Histidine kinase/HSP90-like ATPase domain-containing protein</fullName>
    </recommendedName>
</protein>
<dbReference type="SUPFAM" id="SSF55874">
    <property type="entry name" value="ATPase domain of HSP90 chaperone/DNA topoisomerase II/histidine kinase"/>
    <property type="match status" value="1"/>
</dbReference>
<evidence type="ECO:0000259" key="1">
    <source>
        <dbReference type="Pfam" id="PF02518"/>
    </source>
</evidence>
<dbReference type="AlphaFoldDB" id="A0A1G2P2T0"/>
<organism evidence="2 3">
    <name type="scientific">Candidatus Taylorbacteria bacterium RIFCSPLOWO2_02_FULL_46_40</name>
    <dbReference type="NCBI Taxonomy" id="1802329"/>
    <lineage>
        <taxon>Bacteria</taxon>
        <taxon>Candidatus Tayloriibacteriota</taxon>
    </lineage>
</organism>
<name>A0A1G2P2T0_9BACT</name>
<dbReference type="Proteomes" id="UP000176429">
    <property type="component" value="Unassembled WGS sequence"/>
</dbReference>
<accession>A0A1G2P2T0</accession>
<dbReference type="EMBL" id="MHSH01000015">
    <property type="protein sequence ID" value="OHA41932.1"/>
    <property type="molecule type" value="Genomic_DNA"/>
</dbReference>
<evidence type="ECO:0000313" key="2">
    <source>
        <dbReference type="EMBL" id="OHA41932.1"/>
    </source>
</evidence>
<dbReference type="Pfam" id="PF02518">
    <property type="entry name" value="HATPase_c"/>
    <property type="match status" value="1"/>
</dbReference>
<dbReference type="InterPro" id="IPR003594">
    <property type="entry name" value="HATPase_dom"/>
</dbReference>
<dbReference type="InterPro" id="IPR036890">
    <property type="entry name" value="HATPase_C_sf"/>
</dbReference>